<feature type="region of interest" description="Disordered" evidence="1">
    <location>
        <begin position="65"/>
        <end position="88"/>
    </location>
</feature>
<protein>
    <submittedName>
        <fullName evidence="2">Uncharacterized protein</fullName>
    </submittedName>
</protein>
<dbReference type="Proteomes" id="UP000008063">
    <property type="component" value="Unassembled WGS sequence"/>
</dbReference>
<feature type="non-terminal residue" evidence="2">
    <location>
        <position position="1"/>
    </location>
</feature>
<sequence length="194" mass="22329">PGTYHVLYPPRTISFGDESSVNAIGDGTVILQATIGKKDYNIALSNVLLVPNFIRHVIFNESRKVQKDDTAPWNTDTSTDQWEGLIPENAHYPDQKTLEEDDPDPWIRDPNELQMEPYQHEDVPRAVGQYLRGDVPRAVGAPNQLRYPPQQSLQPRHEHWPSSEWKAKVELHPNTARQPVHWISFWKAYNTSEE</sequence>
<organism evidence="3">
    <name type="scientific">Serpula lacrymans var. lacrymans (strain S7.3)</name>
    <name type="common">Dry rot fungus</name>
    <dbReference type="NCBI Taxonomy" id="936435"/>
    <lineage>
        <taxon>Eukaryota</taxon>
        <taxon>Fungi</taxon>
        <taxon>Dikarya</taxon>
        <taxon>Basidiomycota</taxon>
        <taxon>Agaricomycotina</taxon>
        <taxon>Agaricomycetes</taxon>
        <taxon>Agaricomycetidae</taxon>
        <taxon>Boletales</taxon>
        <taxon>Coniophorineae</taxon>
        <taxon>Serpulaceae</taxon>
        <taxon>Serpula</taxon>
    </lineage>
</organism>
<gene>
    <name evidence="2" type="ORF">SERLA73DRAFT_80422</name>
</gene>
<name>F8QJP5_SERL3</name>
<reference evidence="3" key="1">
    <citation type="journal article" date="2011" name="Science">
        <title>The plant cell wall-decomposing machinery underlies the functional diversity of forest fungi.</title>
        <authorList>
            <person name="Eastwood D.C."/>
            <person name="Floudas D."/>
            <person name="Binder M."/>
            <person name="Majcherczyk A."/>
            <person name="Schneider P."/>
            <person name="Aerts A."/>
            <person name="Asiegbu F.O."/>
            <person name="Baker S.E."/>
            <person name="Barry K."/>
            <person name="Bendiksby M."/>
            <person name="Blumentritt M."/>
            <person name="Coutinho P.M."/>
            <person name="Cullen D."/>
            <person name="de Vries R.P."/>
            <person name="Gathman A."/>
            <person name="Goodell B."/>
            <person name="Henrissat B."/>
            <person name="Ihrmark K."/>
            <person name="Kauserud H."/>
            <person name="Kohler A."/>
            <person name="LaButti K."/>
            <person name="Lapidus A."/>
            <person name="Lavin J.L."/>
            <person name="Lee Y.-H."/>
            <person name="Lindquist E."/>
            <person name="Lilly W."/>
            <person name="Lucas S."/>
            <person name="Morin E."/>
            <person name="Murat C."/>
            <person name="Oguiza J.A."/>
            <person name="Park J."/>
            <person name="Pisabarro A.G."/>
            <person name="Riley R."/>
            <person name="Rosling A."/>
            <person name="Salamov A."/>
            <person name="Schmidt O."/>
            <person name="Schmutz J."/>
            <person name="Skrede I."/>
            <person name="Stenlid J."/>
            <person name="Wiebenga A."/>
            <person name="Xie X."/>
            <person name="Kuees U."/>
            <person name="Hibbett D.S."/>
            <person name="Hoffmeister D."/>
            <person name="Hoegberg N."/>
            <person name="Martin F."/>
            <person name="Grigoriev I.V."/>
            <person name="Watkinson S.C."/>
        </authorList>
    </citation>
    <scope>NUCLEOTIDE SEQUENCE [LARGE SCALE GENOMIC DNA]</scope>
    <source>
        <strain evidence="3">strain S7.3</strain>
    </source>
</reference>
<proteinExistence type="predicted"/>
<accession>F8QJP5</accession>
<evidence type="ECO:0000313" key="3">
    <source>
        <dbReference type="Proteomes" id="UP000008063"/>
    </source>
</evidence>
<dbReference type="EMBL" id="GL945665">
    <property type="protein sequence ID" value="EGN91475.1"/>
    <property type="molecule type" value="Genomic_DNA"/>
</dbReference>
<dbReference type="AlphaFoldDB" id="F8QJP5"/>
<dbReference type="HOGENOM" id="CLU_1405628_0_0_1"/>
<evidence type="ECO:0000313" key="2">
    <source>
        <dbReference type="EMBL" id="EGN91475.1"/>
    </source>
</evidence>
<dbReference type="OrthoDB" id="2928884at2759"/>
<dbReference type="InParanoid" id="F8QJP5"/>
<feature type="compositionally biased region" description="Polar residues" evidence="1">
    <location>
        <begin position="72"/>
        <end position="81"/>
    </location>
</feature>
<evidence type="ECO:0000256" key="1">
    <source>
        <dbReference type="SAM" id="MobiDB-lite"/>
    </source>
</evidence>
<keyword evidence="3" id="KW-1185">Reference proteome</keyword>